<keyword evidence="2" id="KW-1185">Reference proteome</keyword>
<dbReference type="RefSeq" id="WP_098193170.1">
    <property type="nucleotide sequence ID" value="NZ_CP023777.1"/>
</dbReference>
<gene>
    <name evidence="1" type="ORF">COR50_06110</name>
</gene>
<dbReference type="AlphaFoldDB" id="A0A291QSC5"/>
<dbReference type="OrthoDB" id="661324at2"/>
<accession>A0A291QSC5</accession>
<organism evidence="1 2">
    <name type="scientific">Chitinophaga caeni</name>
    <dbReference type="NCBI Taxonomy" id="2029983"/>
    <lineage>
        <taxon>Bacteria</taxon>
        <taxon>Pseudomonadati</taxon>
        <taxon>Bacteroidota</taxon>
        <taxon>Chitinophagia</taxon>
        <taxon>Chitinophagales</taxon>
        <taxon>Chitinophagaceae</taxon>
        <taxon>Chitinophaga</taxon>
    </lineage>
</organism>
<reference evidence="1 2" key="1">
    <citation type="submission" date="2017-10" db="EMBL/GenBank/DDBJ databases">
        <title>Paenichitinophaga pekingensis gen. nov., sp. nov., isolated from activated sludge.</title>
        <authorList>
            <person name="Jin D."/>
            <person name="Kong X."/>
            <person name="Deng Y."/>
            <person name="Bai Z."/>
        </authorList>
    </citation>
    <scope>NUCLEOTIDE SEQUENCE [LARGE SCALE GENOMIC DNA]</scope>
    <source>
        <strain evidence="1 2">13</strain>
    </source>
</reference>
<evidence type="ECO:0000313" key="2">
    <source>
        <dbReference type="Proteomes" id="UP000220133"/>
    </source>
</evidence>
<sequence>MSVDINISNYEEYMYAFIDGELSPVELQAWNQFVLLHPEVRDELTLLEATKLDANMPGMEFGNKALLYKGKGIHAGNFHEYMLNYLDGELDDVNNQLFESFVNQNQGYAQELAAWKATKLPAASVAFPEKASLYKHRATKVVTWRWYAAAAVLAGLLLWRLPLWNDQPASPQVTVASNSTQNMRVNTKDDAPGKQLANDQLKLAETGAAKQLNDIKISEQAAEKTVVAAGKATPVPKQSAKVTAVPRTSSQQQEQDAASLVDNVNKALAFDQELNTLQSADLALTKQPSIRNDVSIPGDLKVAPPKVQVATAVAKNKDPLEEKTFAAAAPRKEEFQGELIMSVSTSGEGKLFDKVTSVAKFFAKKKRD</sequence>
<evidence type="ECO:0000313" key="1">
    <source>
        <dbReference type="EMBL" id="ATL46783.1"/>
    </source>
</evidence>
<proteinExistence type="predicted"/>
<name>A0A291QSC5_9BACT</name>
<protein>
    <submittedName>
        <fullName evidence="1">Uncharacterized protein</fullName>
    </submittedName>
</protein>
<dbReference type="KEGG" id="cbae:COR50_06110"/>
<dbReference type="EMBL" id="CP023777">
    <property type="protein sequence ID" value="ATL46783.1"/>
    <property type="molecule type" value="Genomic_DNA"/>
</dbReference>
<dbReference type="Proteomes" id="UP000220133">
    <property type="component" value="Chromosome"/>
</dbReference>